<evidence type="ECO:0008006" key="4">
    <source>
        <dbReference type="Google" id="ProtNLM"/>
    </source>
</evidence>
<keyword evidence="1" id="KW-0472">Membrane</keyword>
<feature type="transmembrane region" description="Helical" evidence="1">
    <location>
        <begin position="15"/>
        <end position="36"/>
    </location>
</feature>
<keyword evidence="1" id="KW-1133">Transmembrane helix</keyword>
<evidence type="ECO:0000313" key="2">
    <source>
        <dbReference type="EMBL" id="MCW1922580.1"/>
    </source>
</evidence>
<protein>
    <recommendedName>
        <fullName evidence="4">Arginine N-succinyltransferase</fullName>
    </recommendedName>
</protein>
<dbReference type="Proteomes" id="UP001320876">
    <property type="component" value="Unassembled WGS sequence"/>
</dbReference>
<sequence length="203" mass="22197">MSESSPPPVPRKKSCLVPVLVGIIAVLVVAIGVIWWTNRPIKPVELTADEKVVVQQKVEAIQQVEKPTEPIYEKGKKEIVLTERELNGLLNEHTTLGEKLKLELATDAVHARYETDLDPDVPVVGGKKLKARARFIVKTTEGIPSLVLDDFTLWGVSLPNDWLGQLKGKDVLGEILGGGKGGKIAGIEEMKVSSGELKIRLKE</sequence>
<organism evidence="2 3">
    <name type="scientific">Luteolibacter arcticus</name>
    <dbReference type="NCBI Taxonomy" id="1581411"/>
    <lineage>
        <taxon>Bacteria</taxon>
        <taxon>Pseudomonadati</taxon>
        <taxon>Verrucomicrobiota</taxon>
        <taxon>Verrucomicrobiia</taxon>
        <taxon>Verrucomicrobiales</taxon>
        <taxon>Verrucomicrobiaceae</taxon>
        <taxon>Luteolibacter</taxon>
    </lineage>
</organism>
<keyword evidence="3" id="KW-1185">Reference proteome</keyword>
<evidence type="ECO:0000313" key="3">
    <source>
        <dbReference type="Proteomes" id="UP001320876"/>
    </source>
</evidence>
<keyword evidence="1" id="KW-0812">Transmembrane</keyword>
<gene>
    <name evidence="2" type="ORF">OKA05_08435</name>
</gene>
<name>A0ABT3GGY3_9BACT</name>
<reference evidence="2 3" key="1">
    <citation type="submission" date="2022-10" db="EMBL/GenBank/DDBJ databases">
        <title>Luteolibacter arcticus strain CCTCC AB 2014275, whole genome shotgun sequencing project.</title>
        <authorList>
            <person name="Zhao G."/>
            <person name="Shen L."/>
        </authorList>
    </citation>
    <scope>NUCLEOTIDE SEQUENCE [LARGE SCALE GENOMIC DNA]</scope>
    <source>
        <strain evidence="2 3">CCTCC AB 2014275</strain>
    </source>
</reference>
<dbReference type="EMBL" id="JAPDDT010000003">
    <property type="protein sequence ID" value="MCW1922580.1"/>
    <property type="molecule type" value="Genomic_DNA"/>
</dbReference>
<dbReference type="RefSeq" id="WP_264486689.1">
    <property type="nucleotide sequence ID" value="NZ_JAPDDT010000003.1"/>
</dbReference>
<proteinExistence type="predicted"/>
<evidence type="ECO:0000256" key="1">
    <source>
        <dbReference type="SAM" id="Phobius"/>
    </source>
</evidence>
<accession>A0ABT3GGY3</accession>
<comment type="caution">
    <text evidence="2">The sequence shown here is derived from an EMBL/GenBank/DDBJ whole genome shotgun (WGS) entry which is preliminary data.</text>
</comment>